<dbReference type="SUPFAM" id="SSF51735">
    <property type="entry name" value="NAD(P)-binding Rossmann-fold domains"/>
    <property type="match status" value="1"/>
</dbReference>
<proteinExistence type="predicted"/>
<dbReference type="InterPro" id="IPR013328">
    <property type="entry name" value="6PGD_dom2"/>
</dbReference>
<dbReference type="PANTHER" id="PTHR11728">
    <property type="entry name" value="GLYCEROL-3-PHOSPHATE DEHYDROGENASE"/>
    <property type="match status" value="1"/>
</dbReference>
<reference evidence="1" key="1">
    <citation type="journal article" date="2018" name="DNA Res.">
        <title>Multiple hybrid de novo genome assembly of finger millet, an orphan allotetraploid crop.</title>
        <authorList>
            <person name="Hatakeyama M."/>
            <person name="Aluri S."/>
            <person name="Balachadran M.T."/>
            <person name="Sivarajan S.R."/>
            <person name="Patrignani A."/>
            <person name="Gruter S."/>
            <person name="Poveda L."/>
            <person name="Shimizu-Inatsugi R."/>
            <person name="Baeten J."/>
            <person name="Francoijs K.J."/>
            <person name="Nataraja K.N."/>
            <person name="Reddy Y.A.N."/>
            <person name="Phadnis S."/>
            <person name="Ravikumar R.L."/>
            <person name="Schlapbach R."/>
            <person name="Sreeman S.M."/>
            <person name="Shimizu K.K."/>
        </authorList>
    </citation>
    <scope>NUCLEOTIDE SEQUENCE</scope>
</reference>
<comment type="caution">
    <text evidence="1">The sequence shown here is derived from an EMBL/GenBank/DDBJ whole genome shotgun (WGS) entry which is preliminary data.</text>
</comment>
<organism evidence="1 2">
    <name type="scientific">Eleusine coracana subsp. coracana</name>
    <dbReference type="NCBI Taxonomy" id="191504"/>
    <lineage>
        <taxon>Eukaryota</taxon>
        <taxon>Viridiplantae</taxon>
        <taxon>Streptophyta</taxon>
        <taxon>Embryophyta</taxon>
        <taxon>Tracheophyta</taxon>
        <taxon>Spermatophyta</taxon>
        <taxon>Magnoliopsida</taxon>
        <taxon>Liliopsida</taxon>
        <taxon>Poales</taxon>
        <taxon>Poaceae</taxon>
        <taxon>PACMAD clade</taxon>
        <taxon>Chloridoideae</taxon>
        <taxon>Cynodonteae</taxon>
        <taxon>Eleusininae</taxon>
        <taxon>Eleusine</taxon>
    </lineage>
</organism>
<dbReference type="GO" id="GO:0047952">
    <property type="term" value="F:glycerol-3-phosphate dehydrogenase [NAD(P)+] activity"/>
    <property type="evidence" value="ECO:0007669"/>
    <property type="project" value="TreeGrafter"/>
</dbReference>
<name>A0AAV5E2T3_ELECO</name>
<reference evidence="1" key="2">
    <citation type="submission" date="2021-12" db="EMBL/GenBank/DDBJ databases">
        <title>Resequencing data analysis of finger millet.</title>
        <authorList>
            <person name="Hatakeyama M."/>
            <person name="Aluri S."/>
            <person name="Balachadran M.T."/>
            <person name="Sivarajan S.R."/>
            <person name="Poveda L."/>
            <person name="Shimizu-Inatsugi R."/>
            <person name="Schlapbach R."/>
            <person name="Sreeman S.M."/>
            <person name="Shimizu K.K."/>
        </authorList>
    </citation>
    <scope>NUCLEOTIDE SEQUENCE</scope>
</reference>
<dbReference type="Gene3D" id="1.10.1040.10">
    <property type="entry name" value="N-(1-d-carboxylethyl)-l-norvaline Dehydrogenase, domain 2"/>
    <property type="match status" value="1"/>
</dbReference>
<evidence type="ECO:0000313" key="2">
    <source>
        <dbReference type="Proteomes" id="UP001054889"/>
    </source>
</evidence>
<protein>
    <submittedName>
        <fullName evidence="1">Uncharacterized protein</fullName>
    </submittedName>
</protein>
<dbReference type="GO" id="GO:0006072">
    <property type="term" value="P:glycerol-3-phosphate metabolic process"/>
    <property type="evidence" value="ECO:0007669"/>
    <property type="project" value="TreeGrafter"/>
</dbReference>
<keyword evidence="2" id="KW-1185">Reference proteome</keyword>
<dbReference type="Gene3D" id="3.40.50.720">
    <property type="entry name" value="NAD(P)-binding Rossmann-like Domain"/>
    <property type="match status" value="1"/>
</dbReference>
<dbReference type="PANTHER" id="PTHR11728:SF30">
    <property type="entry name" value="GLYCEROL-3-PHOSPHATE DEHYDROGENASE [NAD(+)] GPDHC1, CYTOSOLIC"/>
    <property type="match status" value="1"/>
</dbReference>
<evidence type="ECO:0000313" key="1">
    <source>
        <dbReference type="EMBL" id="GJN16778.1"/>
    </source>
</evidence>
<gene>
    <name evidence="1" type="primary">gb03799</name>
    <name evidence="1" type="ORF">PR202_gb03799</name>
</gene>
<accession>A0AAV5E2T3</accession>
<dbReference type="AlphaFoldDB" id="A0AAV5E2T3"/>
<dbReference type="SUPFAM" id="SSF48179">
    <property type="entry name" value="6-phosphogluconate dehydrogenase C-terminal domain-like"/>
    <property type="match status" value="1"/>
</dbReference>
<dbReference type="InterPro" id="IPR036291">
    <property type="entry name" value="NAD(P)-bd_dom_sf"/>
</dbReference>
<dbReference type="Proteomes" id="UP001054889">
    <property type="component" value="Unassembled WGS sequence"/>
</dbReference>
<dbReference type="GO" id="GO:0005829">
    <property type="term" value="C:cytosol"/>
    <property type="evidence" value="ECO:0007669"/>
    <property type="project" value="TreeGrafter"/>
</dbReference>
<dbReference type="EMBL" id="BQKI01000073">
    <property type="protein sequence ID" value="GJN16778.1"/>
    <property type="molecule type" value="Genomic_DNA"/>
</dbReference>
<sequence>MVGSVHVNGSVNGGNGCEERLDELRRLLGKADGDLLKIVSIGADKDLAPPAVDRSTAEHLFEVINSREDVLRRLIRRCAYLKYVEARLGDRKLYADEILKDGFCLNMIETPLCPLKVVTNLQEAVWDADIVVNGLPSTETREVFEEITGVPTENILYLGGPNIASEIYNKEYANARICGSNKWRKPLAKFLRQPHFIVWDNSDLVTHEVMGGLKNVYAIGAGRNAWYGQMLAKGELSPDMGDSIKGKGMIQGISAVGAFFELLSQPSLSVQHPEENKQVAPAELCPILKRLYRILIKRELPVRDILQALRDETMNDPRERIEMAQSHAFYRPSLLGRP</sequence>
<dbReference type="InterPro" id="IPR008927">
    <property type="entry name" value="6-PGluconate_DH-like_C_sf"/>
</dbReference>